<evidence type="ECO:0000313" key="2">
    <source>
        <dbReference type="Proteomes" id="UP000297872"/>
    </source>
</evidence>
<dbReference type="GeneID" id="302994028"/>
<name>A0A4Y8VUZ3_9BACT</name>
<comment type="caution">
    <text evidence="1">The sequence shown here is derived from an EMBL/GenBank/DDBJ whole genome shotgun (WGS) entry which is preliminary data.</text>
</comment>
<proteinExistence type="predicted"/>
<organism evidence="1 2">
    <name type="scientific">Segatella hominis</name>
    <dbReference type="NCBI Taxonomy" id="2518605"/>
    <lineage>
        <taxon>Bacteria</taxon>
        <taxon>Pseudomonadati</taxon>
        <taxon>Bacteroidota</taxon>
        <taxon>Bacteroidia</taxon>
        <taxon>Bacteroidales</taxon>
        <taxon>Prevotellaceae</taxon>
        <taxon>Segatella</taxon>
    </lineage>
</organism>
<dbReference type="OrthoDB" id="9796831at2"/>
<reference evidence="1 2" key="1">
    <citation type="submission" date="2019-02" db="EMBL/GenBank/DDBJ databases">
        <title>Draft Genome Sequence of the Prevotella sp. BCRC 81118, Isolated from Human Feces.</title>
        <authorList>
            <person name="Huang C.-H."/>
        </authorList>
    </citation>
    <scope>NUCLEOTIDE SEQUENCE [LARGE SCALE GENOMIC DNA]</scope>
    <source>
        <strain evidence="1 2">BCRC 81118</strain>
    </source>
</reference>
<evidence type="ECO:0000313" key="1">
    <source>
        <dbReference type="EMBL" id="TFH84340.1"/>
    </source>
</evidence>
<dbReference type="EMBL" id="SGVY01000003">
    <property type="protein sequence ID" value="TFH84340.1"/>
    <property type="molecule type" value="Genomic_DNA"/>
</dbReference>
<protein>
    <submittedName>
        <fullName evidence="1">Uncharacterized protein</fullName>
    </submittedName>
</protein>
<keyword evidence="2" id="KW-1185">Reference proteome</keyword>
<dbReference type="Proteomes" id="UP000297872">
    <property type="component" value="Unassembled WGS sequence"/>
</dbReference>
<sequence>MILFVFEGVKREPDLFRTIQRLYFSNWEEQIVCSYNNNIYQLYKDLQEYDGDGDIVSLLMEKFASQKDNPLKGIDRSADISEIYLFFDYDFHNRNLSLEEINRQVKEMLETFNNETEYGKLYIDYPMVESIRYTKFLPDANYWTYTISRTDCSRFKGLSAEFSAYQSFDFILLTENREPTEDEIEEVKQNWVYLKEQNVSKANYLCNGENRIPGSKDDILQDKIFDSQLEKYVNTEDCKVAVLNAFPLFIYDYFK</sequence>
<accession>A0A4Y8VUZ3</accession>
<dbReference type="AlphaFoldDB" id="A0A4Y8VUZ3"/>
<dbReference type="RefSeq" id="WP_134842565.1">
    <property type="nucleotide sequence ID" value="NZ_SGVY01000003.1"/>
</dbReference>
<gene>
    <name evidence="1" type="ORF">EXN75_01800</name>
</gene>